<name>A0ABV8X3P1_9LACT</name>
<dbReference type="InterPro" id="IPR025311">
    <property type="entry name" value="DUF4166"/>
</dbReference>
<dbReference type="Proteomes" id="UP001595817">
    <property type="component" value="Unassembled WGS sequence"/>
</dbReference>
<keyword evidence="3" id="KW-1185">Reference proteome</keyword>
<protein>
    <submittedName>
        <fullName evidence="2">DUF4166 domain-containing protein</fullName>
    </submittedName>
</protein>
<proteinExistence type="predicted"/>
<organism evidence="2 3">
    <name type="scientific">Chungangia koreensis</name>
    <dbReference type="NCBI Taxonomy" id="752657"/>
    <lineage>
        <taxon>Bacteria</taxon>
        <taxon>Bacillati</taxon>
        <taxon>Bacillota</taxon>
        <taxon>Bacilli</taxon>
        <taxon>Lactobacillales</taxon>
        <taxon>Chungangia</taxon>
    </lineage>
</organism>
<gene>
    <name evidence="2" type="ORF">ACFOZY_08165</name>
</gene>
<comment type="caution">
    <text evidence="2">The sequence shown here is derived from an EMBL/GenBank/DDBJ whole genome shotgun (WGS) entry which is preliminary data.</text>
</comment>
<accession>A0ABV8X3P1</accession>
<evidence type="ECO:0000259" key="1">
    <source>
        <dbReference type="Pfam" id="PF13761"/>
    </source>
</evidence>
<dbReference type="EMBL" id="JBHSEC010000014">
    <property type="protein sequence ID" value="MFC4410396.1"/>
    <property type="molecule type" value="Genomic_DNA"/>
</dbReference>
<reference evidence="3" key="1">
    <citation type="journal article" date="2019" name="Int. J. Syst. Evol. Microbiol.">
        <title>The Global Catalogue of Microorganisms (GCM) 10K type strain sequencing project: providing services to taxonomists for standard genome sequencing and annotation.</title>
        <authorList>
            <consortium name="The Broad Institute Genomics Platform"/>
            <consortium name="The Broad Institute Genome Sequencing Center for Infectious Disease"/>
            <person name="Wu L."/>
            <person name="Ma J."/>
        </authorList>
    </citation>
    <scope>NUCLEOTIDE SEQUENCE [LARGE SCALE GENOMIC DNA]</scope>
    <source>
        <strain evidence="3">CCUG 59778</strain>
    </source>
</reference>
<sequence length="202" mass="23747">MTIYKQALGEDFKRLHIKLQERYELPTGTKFRASGVMREISGGPKWLSPFFALAVKKKFLFPESGQYIPFTIVNHSFIDEEENLKVHWERTFFFGKKKRYFNALMGLNKENLIEDYLGEPALFYSDLICSVEKNRGMKIVSGKQRFMIGKWSLPLPRILQGVVEVFEGYNEDREVFTICVTIRNPLIGRLFFYEGEFREDDD</sequence>
<dbReference type="Pfam" id="PF13761">
    <property type="entry name" value="DUF4166"/>
    <property type="match status" value="1"/>
</dbReference>
<dbReference type="RefSeq" id="WP_378154188.1">
    <property type="nucleotide sequence ID" value="NZ_JBHSEC010000014.1"/>
</dbReference>
<evidence type="ECO:0000313" key="3">
    <source>
        <dbReference type="Proteomes" id="UP001595817"/>
    </source>
</evidence>
<evidence type="ECO:0000313" key="2">
    <source>
        <dbReference type="EMBL" id="MFC4410396.1"/>
    </source>
</evidence>
<feature type="domain" description="DUF4166" evidence="1">
    <location>
        <begin position="15"/>
        <end position="197"/>
    </location>
</feature>